<dbReference type="Proteomes" id="UP001595752">
    <property type="component" value="Unassembled WGS sequence"/>
</dbReference>
<dbReference type="EMBL" id="JBHRZT010000072">
    <property type="protein sequence ID" value="MFC3886189.1"/>
    <property type="molecule type" value="Genomic_DNA"/>
</dbReference>
<dbReference type="PANTHER" id="PTHR40053">
    <property type="entry name" value="SPORULATION-CONTROL PROTEIN SPO0M"/>
    <property type="match status" value="1"/>
</dbReference>
<comment type="caution">
    <text evidence="2">The sequence shown here is derived from an EMBL/GenBank/DDBJ whole genome shotgun (WGS) entry which is preliminary data.</text>
</comment>
<dbReference type="RefSeq" id="WP_377918558.1">
    <property type="nucleotide sequence ID" value="NZ_JBHRZT010000072.1"/>
</dbReference>
<dbReference type="InterPro" id="IPR009776">
    <property type="entry name" value="Spore_0_M"/>
</dbReference>
<evidence type="ECO:0000256" key="1">
    <source>
        <dbReference type="SAM" id="MobiDB-lite"/>
    </source>
</evidence>
<proteinExistence type="predicted"/>
<accession>A0ABV8BA28</accession>
<dbReference type="PANTHER" id="PTHR40053:SF1">
    <property type="entry name" value="SPORULATION-CONTROL PROTEIN SPO0M"/>
    <property type="match status" value="1"/>
</dbReference>
<gene>
    <name evidence="2" type="ORF">ACFOU2_22960</name>
</gene>
<feature type="region of interest" description="Disordered" evidence="1">
    <location>
        <begin position="292"/>
        <end position="316"/>
    </location>
</feature>
<name>A0ABV8BA28_9BACI</name>
<reference evidence="3" key="1">
    <citation type="journal article" date="2019" name="Int. J. Syst. Evol. Microbiol.">
        <title>The Global Catalogue of Microorganisms (GCM) 10K type strain sequencing project: providing services to taxonomists for standard genome sequencing and annotation.</title>
        <authorList>
            <consortium name="The Broad Institute Genomics Platform"/>
            <consortium name="The Broad Institute Genome Sequencing Center for Infectious Disease"/>
            <person name="Wu L."/>
            <person name="Ma J."/>
        </authorList>
    </citation>
    <scope>NUCLEOTIDE SEQUENCE [LARGE SCALE GENOMIC DNA]</scope>
    <source>
        <strain evidence="3">CCUG 61889</strain>
    </source>
</reference>
<evidence type="ECO:0000313" key="3">
    <source>
        <dbReference type="Proteomes" id="UP001595752"/>
    </source>
</evidence>
<sequence length="316" mass="35037">MFKKFMAKMGVGSAKVDLMLSKPEYAMNEIVHGTIRVQGGNVEQEMNSIAVELWLQVISKNGQTYTHKITSIPVVSPFIIQANEVKDFPFTYKLPEGLPISAGNVSYHFRTHLDIAGGVDSNDHDAIRILAPAPFYALLEAFARLGFREKHGSGHFDGFKQEFELFPTGLLAGQVQEVEFQAAVEQDGLRILLELDVPSFGREVELKREIFFSHALLEDVDRLAEQLRHIMEETLHQAHLYQSHRMEFEHGHHGHHKSGLGGAIGGFAAGVFGGMLAAEMMDEMVEGAEEAFGGTEGEEEGGFLDGLDFFGDEEDE</sequence>
<evidence type="ECO:0000313" key="2">
    <source>
        <dbReference type="EMBL" id="MFC3886189.1"/>
    </source>
</evidence>
<protein>
    <submittedName>
        <fullName evidence="2">Sporulation protein</fullName>
    </submittedName>
</protein>
<keyword evidence="3" id="KW-1185">Reference proteome</keyword>
<dbReference type="Pfam" id="PF07070">
    <property type="entry name" value="Spo0M"/>
    <property type="match status" value="1"/>
</dbReference>
<organism evidence="2 3">
    <name type="scientific">Bacillus songklensis</name>
    <dbReference type="NCBI Taxonomy" id="1069116"/>
    <lineage>
        <taxon>Bacteria</taxon>
        <taxon>Bacillati</taxon>
        <taxon>Bacillota</taxon>
        <taxon>Bacilli</taxon>
        <taxon>Bacillales</taxon>
        <taxon>Bacillaceae</taxon>
        <taxon>Bacillus</taxon>
    </lineage>
</organism>